<sequence>MSNENNGSRLPLTGAQLGVWYALQLHPGTTAYDIGGYAEIRGPLDPDLLEAAAVTVVVEAESLRARFDVTDGAVSQSIVPGLKPPTARVDLSGALDPAAAARAWLAASFTEPRDPLRDPLAEFTLLRLGPDLHWWCPRAHHLVLDGYSMPLVCARIADVYRARSRGLPDGDSPFRPYRLLIEADAAYRESAGRRADQEFWAERAGAGRAVPTLSGRGPQPPGPFHRSSIEVPFASAGTASWGETALAAFAAWLSRLTGSPEVSVGIPFTARAGALLRVPGDAANVLPLHVTVPRGTDAGALTAQTAAALAAARRHQRYRGEDLARTGPIHGPSVNLKYFDYRLDFGTAVAELHSIAAGPVDDLTLSVRRSDTGLLLDLDANAGAYGRAETDGLLRSLGEFLAAFDGPLDSIDLAGTASARAAGGQSIGRPLPASPRPSLTDAFAAQAATTPDAIALHDRGRTWTFAALHAEVERLAAALRTAGAGPESLIALALPRSADVVVAMLAVARAGAAWLPLDLSQPADRLDFMLRDATPFAMLVPDSASRPIDPPPGIAVLPVSAPPGTAVPADFVPAGTALPAPPGTADPADFVSSGNAVAAVSVPSGTVDSALPSGAAEDARLAYAIYTSGSTGRPKAVQVSQGALASLLAGHRDGVMARVPAGRRLRIAHTAPLSFDAALDPLLWMVAGHELVLVPEDVYRDPAALVRLVRDQRIDYVDTTPGHLTLLLDAGLLDPGVHHPSVLVFGGEAAPAALWSRLRAMTDPPVSINAYGPTEYTVDALHASVGDADRPVLGAPIAGARALVLDDALRLVPEGGVGELYVGGPGLARGYAGQAGRTAARFVADPCGPPGARLFRTGDRVRLRVGGAVEYLGRADDQVKIRGFRVEPGETEAVLAAHPLVAHAVVVPRESAGGTVLVAYVVPVDAVPRAALDAYLRERLPDYLVPTAIVPLDALPMTLNGKLDLHALPAPETTATGRAPRGPVEETLAGIIAELLDVREVGVDDDFFALGGHSLTAARLLTLVRTRLGVELDLRAVFAGRTLAALARTVEESRRTARPALTGGSAGERTPLSPAQRRFWFADRLDDGSAVYNIPLVVTLDGRVDADTLRAALRDVAVRHETLRTVVAEDADGPWQRVLDEPGDLLTVHDAGAATETLIDRAVREPFDLAHRPPLRAVLLRGPDADTLVVVLHHLAGDQTATGVLRSDLAACYEARTEGRAPALAPLTVRYRDYTRWHATLLAQVIHVPPAEDRLAGDGPAEHGLSFGERQLGFWRRVLSGLPAEVPLARDRARPAEPASAGAVHRAVLDARSHARLREFARHRGVTTFAALHTATVIVLDAFGAGPDLPMGTPIAARPDPALDAVVGCFLNTVVLRADLTGEPTVAALLDRVQRADAAAFAHADLPFERVVEALNPPREPGRHPLFQLMIIHEYAQDETLRLGDVSGRARLADTGTAKFDLTVKFTERADGIDVRVEYATALFDAGRIEALSQALLTVLSGLPEHSHSRLSRLPVLPGTAWDAGHGPDVEVPDTTLPALFAAAAGRHADRTALVDDATGRRLTYAELDAEAARVAAGLRARGAGPGTIVAVEVPRSVELIVALYAVHKAGAAYLPLDPDHPAERTALMLDDARPVVHLHADTVRGLAAAPTPGRPATPGDAAYVIYTSGSTGRPKGVVVPHRAIVNRLLWMQHAYPLDGGDVVLQKTPAGFDVSVWEFFWPLLTGATLVLAAPGGHRDPGYLVDVIARHRVTTLHFVPSMLGAFLTDPRAGECEGVRRVFCSGEALPGGLVARFRATLPAELHNLYGPTEAAVDVTAWRTGDADTRTPAPIGRPVWNTGAHVLDHRLRPAPAGVPGELYLSGVQLATGYLGRAALTATRFVAHPRVPGERLYRTGDLARRRVDGAVDYLGRADDQVKVRGVRIELGEVEAALQRHPGVRASAATTRIDRAGNARLLGFVVPAPGAVLAPDAVRTWLGTIVPDALVPSTIRVLDSLPLTPSGKLDRRALPVTPPDQAVSVPPPVATAQAGAVREPDAVAVVRHVFAEVLDRADVDPDTGFFAAGGDSILAIQLVNRARAAGLRIGVKDVFAHQSPAALAAVAEPLVATETRPPAETGPEAEGPVELTPIMHRLRERGGLGDAVQSATATMPPGTDLAALTAAVETLLGRHPMLRVRLTISDHGHWSLAVPPRAETPPAGDLVRIGADDRDAAIRALIRESAATLDPRAGRNSSWCLIPAGDGGSPLVVAVVHHLAVDTVSWGILWADLRAALAGTPLPATRPLAFRAWSARLRELASAPAMLSRYGYWRDVADAAAPILPPAGGSVHVGHVTLSVEADVFAPLWEWAVDQFGFSGEDLVLAAVVQAAAALHAGDAQRDVTVAVERHGRDDEATFGTVGWFTSLYPVRLAAGAGVDPVASLKAVKETLRAVPDGGLGYGLLRYLNPQTAPGLAATPEPELLVNYLGNLPDGLDPDVLGDGGPHERGAELVAWTVDGRALRAVLLGAESYDLARFRDALGAAFAALSEATAWAAGGRTPSDLMVRGLSQADVDGLDADHPGWLDVVPAGPLQEGLVALAHTAFGDAEERPDVYTVQLRLRFRTVPDAARMRAAVEALFARHVGLRLGLRPVESGRVVAVLHPPMPVELREHRDRDVDALAGARRRERFDLARPPLFRFDLVAGADGAGTLIITGHHAAWDGWSAPLLVNDLLALYSGRPPAPDGSAAHLTYLRDLATRDAAAVRDAAVTRDAGAVRDAAVTRDAGAVCDAAADGPDAVNDRGWGAGRGAVARDDAGTGHGGAAGREAEAGTGPEGDRAAWRTLLDGLDGPTLLVPGAATAGDTLPAEVRVPLPEELGDALRRRAGARGLTLNTLLQGAWGLVLARRTGRTDTTFGITVSGRPPEIDGLDRAIGLFVNTVPARCETRAGDTFGDVLARLQQRQAATAAHHRVGLAAIQRGLGTLFDTLLVFENYPLDEAALLGPAGGADAGLVAIEADDATHYPVTLTVFPGDEIGLALGYRPDLLDADAAHAFLAELRDVLELFAAGLSEPVTLADVHPMPSGPTGVAANLRPSAQTATGVTTQAVDRADDQEPGRSDSRAADPAAGQLSGHVDARVAGHAATATTATATGVGTASVGKAAASGTAASGTATGVGVGTASVGTAAASGAVGAGETGGEQGGTAAERLAGIFADILEIPHAAPDDSFLALGGDSILAIQLVARARAAGLHFSAADVFTHRTAAALATAAAAPNSTTRPPAKDAFATSHLTPIMHWLRDLGGPIGSYSQSMRLRLPAGTTEQRLVQVIQRVLDRHPMLRARFDAGWRLTAASPGTVRAEDVLTVTTGDPGDATAEAAARLDPHAGVCTRWVLLRDSGTLLVVAHHLVIDGVSWRVLMADLAGAARDTPLPAPATGFDDWTALLATDAGTSKRAQELHHWQRALDAPPPFPGLSLDAARDTAATRRELTLSLDSSETEAVLALGAEDVLLAALVTALGDRPVSVLLEGHGRNDDVLDVDVSRTVGWFTSMYPVRLDGGDPARVAAARKAVPDHGLGYGQLRQLRRALHAPEPQVRFNYLGRFNTGTHRDFAPVDETEPIGGYVDPALPIPYPLDVTAAVAGSTLHLRLAWPGRHLGEPRMREFADSYLNALRHLSGGHAPDPDDAVLVDIGADELDDLWRNA</sequence>
<feature type="region of interest" description="Disordered" evidence="4">
    <location>
        <begin position="3073"/>
        <end position="3108"/>
    </location>
</feature>
<evidence type="ECO:0000256" key="4">
    <source>
        <dbReference type="SAM" id="MobiDB-lite"/>
    </source>
</evidence>
<gene>
    <name evidence="6" type="ORF">J2S43_003536</name>
</gene>
<dbReference type="NCBIfam" id="TIGR01733">
    <property type="entry name" value="AA-adenyl-dom"/>
    <property type="match status" value="2"/>
</dbReference>
<comment type="caution">
    <text evidence="6">The sequence shown here is derived from an EMBL/GenBank/DDBJ whole genome shotgun (WGS) entry which is preliminary data.</text>
</comment>
<dbReference type="PROSITE" id="PS50075">
    <property type="entry name" value="CARRIER"/>
    <property type="match status" value="3"/>
</dbReference>
<dbReference type="Gene3D" id="3.40.50.12780">
    <property type="entry name" value="N-terminal domain of ligase-like"/>
    <property type="match status" value="1"/>
</dbReference>
<dbReference type="CDD" id="cd17646">
    <property type="entry name" value="A_NRPS_AB3403-like"/>
    <property type="match status" value="1"/>
</dbReference>
<dbReference type="CDD" id="cd05930">
    <property type="entry name" value="A_NRPS"/>
    <property type="match status" value="1"/>
</dbReference>
<keyword evidence="3" id="KW-0597">Phosphoprotein</keyword>
<dbReference type="InterPro" id="IPR010071">
    <property type="entry name" value="AA_adenyl_dom"/>
</dbReference>
<dbReference type="InterPro" id="IPR009081">
    <property type="entry name" value="PP-bd_ACP"/>
</dbReference>
<dbReference type="SMART" id="SM00823">
    <property type="entry name" value="PKS_PP"/>
    <property type="match status" value="3"/>
</dbReference>
<name>A0ABT9MUB8_9ACTN</name>
<evidence type="ECO:0000259" key="5">
    <source>
        <dbReference type="PROSITE" id="PS50075"/>
    </source>
</evidence>
<comment type="cofactor">
    <cofactor evidence="1">
        <name>pantetheine 4'-phosphate</name>
        <dbReference type="ChEBI" id="CHEBI:47942"/>
    </cofactor>
</comment>
<feature type="region of interest" description="Disordered" evidence="4">
    <location>
        <begin position="2781"/>
        <end position="2814"/>
    </location>
</feature>
<reference evidence="6 7" key="1">
    <citation type="submission" date="2023-07" db="EMBL/GenBank/DDBJ databases">
        <title>Sequencing the genomes of 1000 actinobacteria strains.</title>
        <authorList>
            <person name="Klenk H.-P."/>
        </authorList>
    </citation>
    <scope>NUCLEOTIDE SEQUENCE [LARGE SCALE GENOMIC DNA]</scope>
    <source>
        <strain evidence="6 7">DSM 44710</strain>
    </source>
</reference>
<dbReference type="InterPro" id="IPR000873">
    <property type="entry name" value="AMP-dep_synth/lig_dom"/>
</dbReference>
<organism evidence="6 7">
    <name type="scientific">Catenuloplanes nepalensis</name>
    <dbReference type="NCBI Taxonomy" id="587533"/>
    <lineage>
        <taxon>Bacteria</taxon>
        <taxon>Bacillati</taxon>
        <taxon>Actinomycetota</taxon>
        <taxon>Actinomycetes</taxon>
        <taxon>Micromonosporales</taxon>
        <taxon>Micromonosporaceae</taxon>
        <taxon>Catenuloplanes</taxon>
    </lineage>
</organism>
<dbReference type="Gene3D" id="3.30.300.30">
    <property type="match status" value="2"/>
</dbReference>
<dbReference type="Gene3D" id="3.30.559.30">
    <property type="entry name" value="Nonribosomal peptide synthetase, condensation domain"/>
    <property type="match status" value="5"/>
</dbReference>
<accession>A0ABT9MUB8</accession>
<evidence type="ECO:0000256" key="2">
    <source>
        <dbReference type="ARBA" id="ARBA00022450"/>
    </source>
</evidence>
<dbReference type="InterPro" id="IPR023213">
    <property type="entry name" value="CAT-like_dom_sf"/>
</dbReference>
<dbReference type="InterPro" id="IPR020845">
    <property type="entry name" value="AMP-binding_CS"/>
</dbReference>
<dbReference type="InterPro" id="IPR020806">
    <property type="entry name" value="PKS_PP-bd"/>
</dbReference>
<dbReference type="InterPro" id="IPR001242">
    <property type="entry name" value="Condensation_dom"/>
</dbReference>
<dbReference type="Pfam" id="PF00550">
    <property type="entry name" value="PP-binding"/>
    <property type="match status" value="3"/>
</dbReference>
<dbReference type="PANTHER" id="PTHR45527">
    <property type="entry name" value="NONRIBOSOMAL PEPTIDE SYNTHETASE"/>
    <property type="match status" value="1"/>
</dbReference>
<dbReference type="Gene3D" id="3.40.50.980">
    <property type="match status" value="2"/>
</dbReference>
<dbReference type="Gene3D" id="2.30.38.10">
    <property type="entry name" value="Luciferase, Domain 3"/>
    <property type="match status" value="1"/>
</dbReference>
<dbReference type="Proteomes" id="UP001240984">
    <property type="component" value="Unassembled WGS sequence"/>
</dbReference>
<dbReference type="SUPFAM" id="SSF56801">
    <property type="entry name" value="Acetyl-CoA synthetase-like"/>
    <property type="match status" value="2"/>
</dbReference>
<feature type="domain" description="Carrier" evidence="5">
    <location>
        <begin position="979"/>
        <end position="1054"/>
    </location>
</feature>
<evidence type="ECO:0000256" key="3">
    <source>
        <dbReference type="ARBA" id="ARBA00022553"/>
    </source>
</evidence>
<feature type="compositionally biased region" description="Basic and acidic residues" evidence="4">
    <location>
        <begin position="3085"/>
        <end position="3099"/>
    </location>
</feature>
<protein>
    <submittedName>
        <fullName evidence="6">Amino acid adenylation domain-containing protein/non-ribosomal peptide synthase protein (TIGR01720 family)</fullName>
    </submittedName>
</protein>
<dbReference type="Gene3D" id="3.30.559.10">
    <property type="entry name" value="Chloramphenicol acetyltransferase-like domain"/>
    <property type="match status" value="5"/>
</dbReference>
<evidence type="ECO:0000313" key="6">
    <source>
        <dbReference type="EMBL" id="MDP9795024.1"/>
    </source>
</evidence>
<dbReference type="PROSITE" id="PS00012">
    <property type="entry name" value="PHOSPHOPANTETHEINE"/>
    <property type="match status" value="3"/>
</dbReference>
<dbReference type="Pfam" id="PF13193">
    <property type="entry name" value="AMP-binding_C"/>
    <property type="match status" value="2"/>
</dbReference>
<dbReference type="EMBL" id="JAUSRA010000001">
    <property type="protein sequence ID" value="MDP9795024.1"/>
    <property type="molecule type" value="Genomic_DNA"/>
</dbReference>
<dbReference type="Pfam" id="PF00501">
    <property type="entry name" value="AMP-binding"/>
    <property type="match status" value="2"/>
</dbReference>
<evidence type="ECO:0000256" key="1">
    <source>
        <dbReference type="ARBA" id="ARBA00001957"/>
    </source>
</evidence>
<dbReference type="SUPFAM" id="SSF47336">
    <property type="entry name" value="ACP-like"/>
    <property type="match status" value="3"/>
</dbReference>
<dbReference type="InterPro" id="IPR025110">
    <property type="entry name" value="AMP-bd_C"/>
</dbReference>
<feature type="domain" description="Carrier" evidence="5">
    <location>
        <begin position="2032"/>
        <end position="2106"/>
    </location>
</feature>
<feature type="domain" description="Carrier" evidence="5">
    <location>
        <begin position="3176"/>
        <end position="3250"/>
    </location>
</feature>
<dbReference type="Pfam" id="PF00668">
    <property type="entry name" value="Condensation"/>
    <property type="match status" value="7"/>
</dbReference>
<dbReference type="PROSITE" id="PS00455">
    <property type="entry name" value="AMP_BINDING"/>
    <property type="match status" value="1"/>
</dbReference>
<proteinExistence type="predicted"/>
<keyword evidence="2" id="KW-0596">Phosphopantetheine</keyword>
<dbReference type="InterPro" id="IPR006162">
    <property type="entry name" value="Ppantetheine_attach_site"/>
</dbReference>
<keyword evidence="7" id="KW-1185">Reference proteome</keyword>
<evidence type="ECO:0000313" key="7">
    <source>
        <dbReference type="Proteomes" id="UP001240984"/>
    </source>
</evidence>
<dbReference type="InterPro" id="IPR042099">
    <property type="entry name" value="ANL_N_sf"/>
</dbReference>
<dbReference type="InterPro" id="IPR036736">
    <property type="entry name" value="ACP-like_sf"/>
</dbReference>
<dbReference type="RefSeq" id="WP_306830493.1">
    <property type="nucleotide sequence ID" value="NZ_JAUSRA010000001.1"/>
</dbReference>
<dbReference type="PANTHER" id="PTHR45527:SF1">
    <property type="entry name" value="FATTY ACID SYNTHASE"/>
    <property type="match status" value="1"/>
</dbReference>
<dbReference type="InterPro" id="IPR045851">
    <property type="entry name" value="AMP-bd_C_sf"/>
</dbReference>
<feature type="compositionally biased region" description="Low complexity" evidence="4">
    <location>
        <begin position="3073"/>
        <end position="3084"/>
    </location>
</feature>
<dbReference type="SUPFAM" id="SSF52777">
    <property type="entry name" value="CoA-dependent acyltransferases"/>
    <property type="match status" value="10"/>
</dbReference>
<dbReference type="Gene3D" id="1.10.1200.10">
    <property type="entry name" value="ACP-like"/>
    <property type="match status" value="3"/>
</dbReference>